<accession>A0ACC2K6V5</accession>
<dbReference type="EMBL" id="CM056820">
    <property type="protein sequence ID" value="KAJ8616701.1"/>
    <property type="molecule type" value="Genomic_DNA"/>
</dbReference>
<keyword evidence="2" id="KW-1185">Reference proteome</keyword>
<dbReference type="Proteomes" id="UP001234297">
    <property type="component" value="Chromosome 12"/>
</dbReference>
<gene>
    <name evidence="1" type="ORF">MRB53_036073</name>
</gene>
<organism evidence="1 2">
    <name type="scientific">Persea americana</name>
    <name type="common">Avocado</name>
    <dbReference type="NCBI Taxonomy" id="3435"/>
    <lineage>
        <taxon>Eukaryota</taxon>
        <taxon>Viridiplantae</taxon>
        <taxon>Streptophyta</taxon>
        <taxon>Embryophyta</taxon>
        <taxon>Tracheophyta</taxon>
        <taxon>Spermatophyta</taxon>
        <taxon>Magnoliopsida</taxon>
        <taxon>Magnoliidae</taxon>
        <taxon>Laurales</taxon>
        <taxon>Lauraceae</taxon>
        <taxon>Persea</taxon>
    </lineage>
</organism>
<reference evidence="1 2" key="1">
    <citation type="journal article" date="2022" name="Hortic Res">
        <title>A haplotype resolved chromosomal level avocado genome allows analysis of novel avocado genes.</title>
        <authorList>
            <person name="Nath O."/>
            <person name="Fletcher S.J."/>
            <person name="Hayward A."/>
            <person name="Shaw L.M."/>
            <person name="Masouleh A.K."/>
            <person name="Furtado A."/>
            <person name="Henry R.J."/>
            <person name="Mitter N."/>
        </authorList>
    </citation>
    <scope>NUCLEOTIDE SEQUENCE [LARGE SCALE GENOMIC DNA]</scope>
    <source>
        <strain evidence="2">cv. Hass</strain>
    </source>
</reference>
<proteinExistence type="predicted"/>
<name>A0ACC2K6V5_PERAE</name>
<evidence type="ECO:0000313" key="2">
    <source>
        <dbReference type="Proteomes" id="UP001234297"/>
    </source>
</evidence>
<sequence>MKKLDGESEDEKVGVEKRIKALQRLVPGGESLDPERLFEETADYILALEEQVNALKVLASFFDGLEKEKTKEKSYECWKHAYGRLFLRML</sequence>
<comment type="caution">
    <text evidence="1">The sequence shown here is derived from an EMBL/GenBank/DDBJ whole genome shotgun (WGS) entry which is preliminary data.</text>
</comment>
<protein>
    <submittedName>
        <fullName evidence="1">Uncharacterized protein</fullName>
    </submittedName>
</protein>
<evidence type="ECO:0000313" key="1">
    <source>
        <dbReference type="EMBL" id="KAJ8616701.1"/>
    </source>
</evidence>